<dbReference type="EMBL" id="JABSTU010000005">
    <property type="protein sequence ID" value="KAH8030871.1"/>
    <property type="molecule type" value="Genomic_DNA"/>
</dbReference>
<keyword evidence="2" id="KW-1185">Reference proteome</keyword>
<evidence type="ECO:0000313" key="1">
    <source>
        <dbReference type="EMBL" id="KAH8030871.1"/>
    </source>
</evidence>
<accession>A0A9J6E987</accession>
<reference evidence="1" key="2">
    <citation type="submission" date="2021-09" db="EMBL/GenBank/DDBJ databases">
        <authorList>
            <person name="Jia N."/>
            <person name="Wang J."/>
            <person name="Shi W."/>
            <person name="Du L."/>
            <person name="Sun Y."/>
            <person name="Zhan W."/>
            <person name="Jiang J."/>
            <person name="Wang Q."/>
            <person name="Zhang B."/>
            <person name="Ji P."/>
            <person name="Sakyi L.B."/>
            <person name="Cui X."/>
            <person name="Yuan T."/>
            <person name="Jiang B."/>
            <person name="Yang W."/>
            <person name="Lam T.T.-Y."/>
            <person name="Chang Q."/>
            <person name="Ding S."/>
            <person name="Wang X."/>
            <person name="Zhu J."/>
            <person name="Ruan X."/>
            <person name="Zhao L."/>
            <person name="Wei J."/>
            <person name="Que T."/>
            <person name="Du C."/>
            <person name="Cheng J."/>
            <person name="Dai P."/>
            <person name="Han X."/>
            <person name="Huang E."/>
            <person name="Gao Y."/>
            <person name="Liu J."/>
            <person name="Shao H."/>
            <person name="Ye R."/>
            <person name="Li L."/>
            <person name="Wei W."/>
            <person name="Wang X."/>
            <person name="Wang C."/>
            <person name="Huo Q."/>
            <person name="Li W."/>
            <person name="Guo W."/>
            <person name="Chen H."/>
            <person name="Chen S."/>
            <person name="Zhou L."/>
            <person name="Zhou L."/>
            <person name="Ni X."/>
            <person name="Tian J."/>
            <person name="Zhou Y."/>
            <person name="Sheng Y."/>
            <person name="Liu T."/>
            <person name="Pan Y."/>
            <person name="Xia L."/>
            <person name="Li J."/>
            <person name="Zhao F."/>
            <person name="Cao W."/>
        </authorList>
    </citation>
    <scope>NUCLEOTIDE SEQUENCE</scope>
    <source>
        <strain evidence="1">Rmic-2018</strain>
        <tissue evidence="1">Larvae</tissue>
    </source>
</reference>
<name>A0A9J6E987_RHIMP</name>
<comment type="caution">
    <text evidence="1">The sequence shown here is derived from an EMBL/GenBank/DDBJ whole genome shotgun (WGS) entry which is preliminary data.</text>
</comment>
<sequence length="194" mass="21146">MLGEHSERLLEPGDAMERLDKVVFTFRLFRLTPLVALRCSRCSWRSLGLRGAPLPRPGHALAKICAPNRRRPKRVAPESSEVLVRRPCVYYGHPESPEGASDPLARRSKQSAHSACFPTAKPASQLVAKASVTPVLAFAHCTVRSVYSAAAIFFPASRASTSADVDQASFSSSGRVEIGKGDFLFCIFLLFPFG</sequence>
<reference evidence="1" key="1">
    <citation type="journal article" date="2020" name="Cell">
        <title>Large-Scale Comparative Analyses of Tick Genomes Elucidate Their Genetic Diversity and Vector Capacities.</title>
        <authorList>
            <consortium name="Tick Genome and Microbiome Consortium (TIGMIC)"/>
            <person name="Jia N."/>
            <person name="Wang J."/>
            <person name="Shi W."/>
            <person name="Du L."/>
            <person name="Sun Y."/>
            <person name="Zhan W."/>
            <person name="Jiang J.F."/>
            <person name="Wang Q."/>
            <person name="Zhang B."/>
            <person name="Ji P."/>
            <person name="Bell-Sakyi L."/>
            <person name="Cui X.M."/>
            <person name="Yuan T.T."/>
            <person name="Jiang B.G."/>
            <person name="Yang W.F."/>
            <person name="Lam T.T."/>
            <person name="Chang Q.C."/>
            <person name="Ding S.J."/>
            <person name="Wang X.J."/>
            <person name="Zhu J.G."/>
            <person name="Ruan X.D."/>
            <person name="Zhao L."/>
            <person name="Wei J.T."/>
            <person name="Ye R.Z."/>
            <person name="Que T.C."/>
            <person name="Du C.H."/>
            <person name="Zhou Y.H."/>
            <person name="Cheng J.X."/>
            <person name="Dai P.F."/>
            <person name="Guo W.B."/>
            <person name="Han X.H."/>
            <person name="Huang E.J."/>
            <person name="Li L.F."/>
            <person name="Wei W."/>
            <person name="Gao Y.C."/>
            <person name="Liu J.Z."/>
            <person name="Shao H.Z."/>
            <person name="Wang X."/>
            <person name="Wang C.C."/>
            <person name="Yang T.C."/>
            <person name="Huo Q.B."/>
            <person name="Li W."/>
            <person name="Chen H.Y."/>
            <person name="Chen S.E."/>
            <person name="Zhou L.G."/>
            <person name="Ni X.B."/>
            <person name="Tian J.H."/>
            <person name="Sheng Y."/>
            <person name="Liu T."/>
            <person name="Pan Y.S."/>
            <person name="Xia L.Y."/>
            <person name="Li J."/>
            <person name="Zhao F."/>
            <person name="Cao W.C."/>
        </authorList>
    </citation>
    <scope>NUCLEOTIDE SEQUENCE</scope>
    <source>
        <strain evidence="1">Rmic-2018</strain>
    </source>
</reference>
<organism evidence="1 2">
    <name type="scientific">Rhipicephalus microplus</name>
    <name type="common">Cattle tick</name>
    <name type="synonym">Boophilus microplus</name>
    <dbReference type="NCBI Taxonomy" id="6941"/>
    <lineage>
        <taxon>Eukaryota</taxon>
        <taxon>Metazoa</taxon>
        <taxon>Ecdysozoa</taxon>
        <taxon>Arthropoda</taxon>
        <taxon>Chelicerata</taxon>
        <taxon>Arachnida</taxon>
        <taxon>Acari</taxon>
        <taxon>Parasitiformes</taxon>
        <taxon>Ixodida</taxon>
        <taxon>Ixodoidea</taxon>
        <taxon>Ixodidae</taxon>
        <taxon>Rhipicephalinae</taxon>
        <taxon>Rhipicephalus</taxon>
        <taxon>Boophilus</taxon>
    </lineage>
</organism>
<dbReference type="Proteomes" id="UP000821866">
    <property type="component" value="Chromosome 3"/>
</dbReference>
<protein>
    <submittedName>
        <fullName evidence="1">Uncharacterized protein</fullName>
    </submittedName>
</protein>
<evidence type="ECO:0000313" key="2">
    <source>
        <dbReference type="Proteomes" id="UP000821866"/>
    </source>
</evidence>
<proteinExistence type="predicted"/>
<gene>
    <name evidence="1" type="ORF">HPB51_012211</name>
</gene>
<dbReference type="AlphaFoldDB" id="A0A9J6E987"/>